<protein>
    <submittedName>
        <fullName evidence="1">Uncharacterized protein</fullName>
    </submittedName>
</protein>
<dbReference type="PANTHER" id="PTHR35450">
    <property type="entry name" value="REVERSE TRANSCRIPTASE DOMAIN-CONTAINING PROTEIN"/>
    <property type="match status" value="1"/>
</dbReference>
<dbReference type="STRING" id="7395.A0A1A9UIC8"/>
<evidence type="ECO:0000313" key="2">
    <source>
        <dbReference type="Proteomes" id="UP000078200"/>
    </source>
</evidence>
<reference evidence="1" key="1">
    <citation type="submission" date="2020-05" db="UniProtKB">
        <authorList>
            <consortium name="EnsemblMetazoa"/>
        </authorList>
    </citation>
    <scope>IDENTIFICATION</scope>
    <source>
        <strain evidence="1">TTRI</strain>
    </source>
</reference>
<dbReference type="VEuPathDB" id="VectorBase:GAUT005862"/>
<dbReference type="Proteomes" id="UP000078200">
    <property type="component" value="Unassembled WGS sequence"/>
</dbReference>
<proteinExistence type="predicted"/>
<dbReference type="PANTHER" id="PTHR35450:SF2">
    <property type="entry name" value="REVERSE TRANSCRIPTASE DOMAIN-CONTAINING PROTEIN"/>
    <property type="match status" value="1"/>
</dbReference>
<accession>A0A1A9UIC8</accession>
<keyword evidence="2" id="KW-1185">Reference proteome</keyword>
<evidence type="ECO:0000313" key="1">
    <source>
        <dbReference type="EnsemblMetazoa" id="GAUT005862-PA"/>
    </source>
</evidence>
<organism evidence="1 2">
    <name type="scientific">Glossina austeni</name>
    <name type="common">Savannah tsetse fly</name>
    <dbReference type="NCBI Taxonomy" id="7395"/>
    <lineage>
        <taxon>Eukaryota</taxon>
        <taxon>Metazoa</taxon>
        <taxon>Ecdysozoa</taxon>
        <taxon>Arthropoda</taxon>
        <taxon>Hexapoda</taxon>
        <taxon>Insecta</taxon>
        <taxon>Pterygota</taxon>
        <taxon>Neoptera</taxon>
        <taxon>Endopterygota</taxon>
        <taxon>Diptera</taxon>
        <taxon>Brachycera</taxon>
        <taxon>Muscomorpha</taxon>
        <taxon>Hippoboscoidea</taxon>
        <taxon>Glossinidae</taxon>
        <taxon>Glossina</taxon>
    </lineage>
</organism>
<dbReference type="EnsemblMetazoa" id="GAUT005862-RA">
    <property type="protein sequence ID" value="GAUT005862-PA"/>
    <property type="gene ID" value="GAUT005862"/>
</dbReference>
<name>A0A1A9UIC8_GLOAU</name>
<dbReference type="AlphaFoldDB" id="A0A1A9UIC8"/>
<sequence length="138" mass="16059">MKTLSTSSYVMYHIQTTSLWADVEIEVLPVKRSGNICENEGPLSFDTDDKMESLRKEENYIYLGFLYLKAILVQDMKEKTRSVLEKRLITTLKTKLNSKYTCKSTNTWTIPVYTYSFGVEKWSSTDLDQANRTIRTTM</sequence>